<accession>A0ABT1AZ04</accession>
<name>A0ABT1AZ04_9FLAO</name>
<keyword evidence="1" id="KW-0812">Transmembrane</keyword>
<evidence type="ECO:0000313" key="2">
    <source>
        <dbReference type="EMBL" id="MCO5725275.1"/>
    </source>
</evidence>
<feature type="transmembrane region" description="Helical" evidence="1">
    <location>
        <begin position="78"/>
        <end position="96"/>
    </location>
</feature>
<evidence type="ECO:0000313" key="3">
    <source>
        <dbReference type="Proteomes" id="UP001206312"/>
    </source>
</evidence>
<reference evidence="2 3" key="1">
    <citation type="submission" date="2022-06" db="EMBL/GenBank/DDBJ databases">
        <authorList>
            <person name="Xuan X."/>
        </authorList>
    </citation>
    <scope>NUCLEOTIDE SEQUENCE [LARGE SCALE GENOMIC DNA]</scope>
    <source>
        <strain evidence="2 3">2V75</strain>
    </source>
</reference>
<evidence type="ECO:0008006" key="4">
    <source>
        <dbReference type="Google" id="ProtNLM"/>
    </source>
</evidence>
<gene>
    <name evidence="2" type="ORF">NG653_10440</name>
</gene>
<feature type="transmembrane region" description="Helical" evidence="1">
    <location>
        <begin position="142"/>
        <end position="158"/>
    </location>
</feature>
<dbReference type="EMBL" id="JAMXIB010000007">
    <property type="protein sequence ID" value="MCO5725275.1"/>
    <property type="molecule type" value="Genomic_DNA"/>
</dbReference>
<protein>
    <recommendedName>
        <fullName evidence="4">DUF2157 domain-containing protein</fullName>
    </recommendedName>
</protein>
<keyword evidence="3" id="KW-1185">Reference proteome</keyword>
<evidence type="ECO:0000256" key="1">
    <source>
        <dbReference type="SAM" id="Phobius"/>
    </source>
</evidence>
<comment type="caution">
    <text evidence="2">The sequence shown here is derived from an EMBL/GenBank/DDBJ whole genome shotgun (WGS) entry which is preliminary data.</text>
</comment>
<sequence>MQPPADTNLHALDNAQLLELVRKYQILGYSEQVRDRARDILEKRGLDQQILRRLGYLRQGSFETALKHYLRFRKHSKYAFGAYGVLVLLILTSYTLEPNWVISSLLLGIFAGLLGFIFLSLLSQSHFYRCLDRSHSEGNPMVFLFLGMPLYFLMYAHYRNQMEKHLQQLA</sequence>
<feature type="transmembrane region" description="Helical" evidence="1">
    <location>
        <begin position="102"/>
        <end position="122"/>
    </location>
</feature>
<proteinExistence type="predicted"/>
<dbReference type="RefSeq" id="WP_252741647.1">
    <property type="nucleotide sequence ID" value="NZ_JAMXIB010000007.1"/>
</dbReference>
<keyword evidence="1" id="KW-1133">Transmembrane helix</keyword>
<organism evidence="2 3">
    <name type="scientific">Robiginitalea marina</name>
    <dbReference type="NCBI Taxonomy" id="2954105"/>
    <lineage>
        <taxon>Bacteria</taxon>
        <taxon>Pseudomonadati</taxon>
        <taxon>Bacteroidota</taxon>
        <taxon>Flavobacteriia</taxon>
        <taxon>Flavobacteriales</taxon>
        <taxon>Flavobacteriaceae</taxon>
        <taxon>Robiginitalea</taxon>
    </lineage>
</organism>
<keyword evidence="1" id="KW-0472">Membrane</keyword>
<dbReference type="Proteomes" id="UP001206312">
    <property type="component" value="Unassembled WGS sequence"/>
</dbReference>